<feature type="transmembrane region" description="Helical" evidence="9">
    <location>
        <begin position="136"/>
        <end position="154"/>
    </location>
</feature>
<evidence type="ECO:0000313" key="14">
    <source>
        <dbReference type="Proteomes" id="UP000829685"/>
    </source>
</evidence>
<keyword evidence="14" id="KW-1185">Reference proteome</keyword>
<name>A0A9Q0ARQ4_9PEZI</name>
<feature type="transmembrane region" description="Helical" evidence="9">
    <location>
        <begin position="166"/>
        <end position="186"/>
    </location>
</feature>
<comment type="similarity">
    <text evidence="7">Belongs to the major facilitator superfamily. Allantoate permease family.</text>
</comment>
<protein>
    <submittedName>
        <fullName evidence="13">Uncharacterized protein</fullName>
    </submittedName>
</protein>
<dbReference type="InterPro" id="IPR036259">
    <property type="entry name" value="MFS_trans_sf"/>
</dbReference>
<evidence type="ECO:0000256" key="1">
    <source>
        <dbReference type="ARBA" id="ARBA00004141"/>
    </source>
</evidence>
<proteinExistence type="inferred from homology"/>
<dbReference type="Pfam" id="PF16177">
    <property type="entry name" value="ACAS_N"/>
    <property type="match status" value="1"/>
</dbReference>
<evidence type="ECO:0000259" key="12">
    <source>
        <dbReference type="Pfam" id="PF16177"/>
    </source>
</evidence>
<dbReference type="AlphaFoldDB" id="A0A9Q0ARQ4"/>
<dbReference type="GO" id="GO:0016020">
    <property type="term" value="C:membrane"/>
    <property type="evidence" value="ECO:0007669"/>
    <property type="project" value="UniProtKB-SubCell"/>
</dbReference>
<dbReference type="InterPro" id="IPR045851">
    <property type="entry name" value="AMP-bd_C_sf"/>
</dbReference>
<feature type="transmembrane region" description="Helical" evidence="9">
    <location>
        <begin position="443"/>
        <end position="463"/>
    </location>
</feature>
<dbReference type="Gene3D" id="3.40.50.12780">
    <property type="entry name" value="N-terminal domain of ligase-like"/>
    <property type="match status" value="1"/>
</dbReference>
<evidence type="ECO:0000259" key="11">
    <source>
        <dbReference type="Pfam" id="PF13193"/>
    </source>
</evidence>
<comment type="subcellular location">
    <subcellularLocation>
        <location evidence="1">Membrane</location>
        <topology evidence="1">Multi-pass membrane protein</topology>
    </subcellularLocation>
</comment>
<dbReference type="FunFam" id="1.20.1250.20:FF:000064">
    <property type="entry name" value="MFS allantoate transporter"/>
    <property type="match status" value="1"/>
</dbReference>
<dbReference type="PANTHER" id="PTHR43347:SF3">
    <property type="entry name" value="ACYL-COA SYNTHETASE SHORT-CHAIN FAMILY MEMBER 3, MITOCHONDRIAL"/>
    <property type="match status" value="1"/>
</dbReference>
<dbReference type="InterPro" id="IPR042099">
    <property type="entry name" value="ANL_N_sf"/>
</dbReference>
<evidence type="ECO:0000256" key="3">
    <source>
        <dbReference type="ARBA" id="ARBA00022448"/>
    </source>
</evidence>
<accession>A0A9Q0ARQ4</accession>
<sequence length="1212" mass="133206">MAEAEKAGTYPGGDVEKHIVPAANAPGIDDVGILKHANKNDADEAFKVLVEGGETIVITPDEERRLLRKIDLNLMPLLCIVYGLNYLDKTTVSYASTDIHLVGQDYSWIGSMFYFGYLFWEWPTNRLLQRLPLAKYSAFNVIMWGLTLCCMAAVKDFAGAMTVRFFLGVFEAAVSPGFALFTSQWWTIREQGTRTGWWFSFNGWGQILGGFVAYGIAVGTEAHPVSIKSWQLVFLVIGLFTAFMGFIFLWWMPDNQLNARFLTPKERRMAVERIRMNQQGVGNKHFKMYQFKEAITDPMIWAFVFYSLVADIPNGGISNFFSQLIVSFGYTNTQSLLLGTPGGAVEVVALVVAGHLGDRYKNRLVSHLYQEEMFGFLTWDMQLISTSGLLIAALGMLLITCLPESHNAGRLVGYYLTQASPTPFVALLSLISTNVAGWTKKTTVAAMYLIGYCVGNIIGPQVFQDKDKPQYRPAEITIIVCYLIHAAADTKFGSHRTGSRLTVFNKHSVARHAPKPYTSINMGCFGAGVQCYETHLRNPVCRGIGDEVQRRSLEDPESFWSHQAEQLHWHRKPDAVLRKSTKTLKNGVTHPHWEWFAGGQISTCYNCVDRHVLAGNGDRPAIFYDSPVTGTKQAITYSQLLDEVEVLAGVLRDEGVKKGDVVLVYMPMIPAALIGILAINRLGAIHAVVFGGFAAASLSQRIEASKPVAILTASCGIDGAKPPMSYKPFIREAIEMSKHKPDRVLVWQRNQLRWDPLNKTGDSNDGIYIIYTSGTTGSPKGVVRDAGGHAVGLHLSISYLFGIYGPGDVIFTASDIGWVVGHSFIIYGPLLAGAATVLYEGKPVGTPDSSSFWRIIQEYKVKSLFTAPTALRAIKRDDPENVSLKKVGESGGLRSLKALFLAGERSEPSIITMYQDLLQKHGAPGATVIDNWWSSESGSPISGLSLLPQAGNDRRTQVRDHPPLNVKPGSAGKPMPGFDVRAVDDQGNEVKRGKMGNIVMAIPLAPTGFRTLWGDDERFYNGYLKRFEGKWVDTGDAGMIDAEGYISIMSRSDDLINTAGHRLSTGQIEQAITSHPAVAEASVIGIPDALKGQLPFAFVTLSVPDHPASAVPDQRLIDEIQNQVRSQIGGIATLGGIIQGKGMIPKTRSGKTLRRVLRELVENAVHEEFDKEVAWPATIEDVSVIEVARSKVAEYFKQKGGSHKAIEARAKL</sequence>
<evidence type="ECO:0000256" key="6">
    <source>
        <dbReference type="ARBA" id="ARBA00023136"/>
    </source>
</evidence>
<dbReference type="Pfam" id="PF00501">
    <property type="entry name" value="AMP-binding"/>
    <property type="match status" value="1"/>
</dbReference>
<feature type="region of interest" description="Disordered" evidence="8">
    <location>
        <begin position="952"/>
        <end position="978"/>
    </location>
</feature>
<feature type="transmembrane region" description="Helical" evidence="9">
    <location>
        <begin position="336"/>
        <end position="356"/>
    </location>
</feature>
<dbReference type="GO" id="GO:0050218">
    <property type="term" value="F:propionate-CoA ligase activity"/>
    <property type="evidence" value="ECO:0007669"/>
    <property type="project" value="TreeGrafter"/>
</dbReference>
<dbReference type="Pfam" id="PF13193">
    <property type="entry name" value="AMP-binding_C"/>
    <property type="match status" value="1"/>
</dbReference>
<evidence type="ECO:0000256" key="7">
    <source>
        <dbReference type="ARBA" id="ARBA00037968"/>
    </source>
</evidence>
<evidence type="ECO:0000256" key="4">
    <source>
        <dbReference type="ARBA" id="ARBA00022692"/>
    </source>
</evidence>
<dbReference type="InterPro" id="IPR011701">
    <property type="entry name" value="MFS"/>
</dbReference>
<keyword evidence="5 9" id="KW-1133">Transmembrane helix</keyword>
<evidence type="ECO:0000259" key="10">
    <source>
        <dbReference type="Pfam" id="PF00501"/>
    </source>
</evidence>
<evidence type="ECO:0000313" key="13">
    <source>
        <dbReference type="EMBL" id="KAI1875473.1"/>
    </source>
</evidence>
<feature type="transmembrane region" description="Helical" evidence="9">
    <location>
        <begin position="107"/>
        <end position="124"/>
    </location>
</feature>
<keyword evidence="4 9" id="KW-0812">Transmembrane</keyword>
<feature type="transmembrane region" description="Helical" evidence="9">
    <location>
        <begin position="198"/>
        <end position="217"/>
    </location>
</feature>
<reference evidence="13" key="1">
    <citation type="submission" date="2021-03" db="EMBL/GenBank/DDBJ databases">
        <title>Revisited historic fungal species revealed as producer of novel bioactive compounds through whole genome sequencing and comparative genomics.</title>
        <authorList>
            <person name="Vignolle G.A."/>
            <person name="Hochenegger N."/>
            <person name="Mach R.L."/>
            <person name="Mach-Aigner A.R."/>
            <person name="Javad Rahimi M."/>
            <person name="Salim K.A."/>
            <person name="Chan C.M."/>
            <person name="Lim L.B.L."/>
            <person name="Cai F."/>
            <person name="Druzhinina I.S."/>
            <person name="U'Ren J.M."/>
            <person name="Derntl C."/>
        </authorList>
    </citation>
    <scope>NUCLEOTIDE SEQUENCE</scope>
    <source>
        <strain evidence="13">TUCIM 5799</strain>
    </source>
</reference>
<dbReference type="InterPro" id="IPR020845">
    <property type="entry name" value="AMP-binding_CS"/>
</dbReference>
<dbReference type="EMBL" id="JAFIMR010000008">
    <property type="protein sequence ID" value="KAI1875473.1"/>
    <property type="molecule type" value="Genomic_DNA"/>
</dbReference>
<feature type="transmembrane region" description="Helical" evidence="9">
    <location>
        <begin position="229"/>
        <end position="251"/>
    </location>
</feature>
<dbReference type="Gene3D" id="3.30.300.30">
    <property type="match status" value="1"/>
</dbReference>
<dbReference type="InterPro" id="IPR032387">
    <property type="entry name" value="ACAS_N"/>
</dbReference>
<feature type="transmembrane region" description="Helical" evidence="9">
    <location>
        <begin position="411"/>
        <end position="431"/>
    </location>
</feature>
<keyword evidence="3" id="KW-0813">Transport</keyword>
<feature type="domain" description="Acetyl-coenzyme A synthetase N-terminal" evidence="12">
    <location>
        <begin position="547"/>
        <end position="607"/>
    </location>
</feature>
<feature type="compositionally biased region" description="Basic and acidic residues" evidence="8">
    <location>
        <begin position="952"/>
        <end position="962"/>
    </location>
</feature>
<comment type="caution">
    <text evidence="13">The sequence shown here is derived from an EMBL/GenBank/DDBJ whole genome shotgun (WGS) entry which is preliminary data.</text>
</comment>
<feature type="domain" description="AMP-dependent synthetase/ligase" evidence="10">
    <location>
        <begin position="613"/>
        <end position="1001"/>
    </location>
</feature>
<evidence type="ECO:0000256" key="5">
    <source>
        <dbReference type="ARBA" id="ARBA00022989"/>
    </source>
</evidence>
<feature type="transmembrane region" description="Helical" evidence="9">
    <location>
        <begin position="661"/>
        <end position="679"/>
    </location>
</feature>
<keyword evidence="6 9" id="KW-0472">Membrane</keyword>
<evidence type="ECO:0000256" key="9">
    <source>
        <dbReference type="SAM" id="Phobius"/>
    </source>
</evidence>
<dbReference type="SUPFAM" id="SSF56801">
    <property type="entry name" value="Acetyl-CoA synthetase-like"/>
    <property type="match status" value="1"/>
</dbReference>
<evidence type="ECO:0000256" key="2">
    <source>
        <dbReference type="ARBA" id="ARBA00006432"/>
    </source>
</evidence>
<gene>
    <name evidence="13" type="ORF">JX265_004531</name>
</gene>
<dbReference type="PROSITE" id="PS00455">
    <property type="entry name" value="AMP_BINDING"/>
    <property type="match status" value="1"/>
</dbReference>
<dbReference type="Proteomes" id="UP000829685">
    <property type="component" value="Unassembled WGS sequence"/>
</dbReference>
<dbReference type="GO" id="GO:0022857">
    <property type="term" value="F:transmembrane transporter activity"/>
    <property type="evidence" value="ECO:0007669"/>
    <property type="project" value="InterPro"/>
</dbReference>
<comment type="similarity">
    <text evidence="2">Belongs to the ATP-dependent AMP-binding enzyme family.</text>
</comment>
<dbReference type="SUPFAM" id="SSF103473">
    <property type="entry name" value="MFS general substrate transporter"/>
    <property type="match status" value="1"/>
</dbReference>
<organism evidence="13 14">
    <name type="scientific">Neoarthrinium moseri</name>
    <dbReference type="NCBI Taxonomy" id="1658444"/>
    <lineage>
        <taxon>Eukaryota</taxon>
        <taxon>Fungi</taxon>
        <taxon>Dikarya</taxon>
        <taxon>Ascomycota</taxon>
        <taxon>Pezizomycotina</taxon>
        <taxon>Sordariomycetes</taxon>
        <taxon>Xylariomycetidae</taxon>
        <taxon>Amphisphaeriales</taxon>
        <taxon>Apiosporaceae</taxon>
        <taxon>Neoarthrinium</taxon>
    </lineage>
</organism>
<dbReference type="Pfam" id="PF07690">
    <property type="entry name" value="MFS_1"/>
    <property type="match status" value="1"/>
</dbReference>
<dbReference type="InterPro" id="IPR000873">
    <property type="entry name" value="AMP-dep_synth/lig_dom"/>
</dbReference>
<feature type="domain" description="AMP-binding enzyme C-terminal" evidence="11">
    <location>
        <begin position="1067"/>
        <end position="1151"/>
    </location>
</feature>
<dbReference type="Gene3D" id="1.20.1250.20">
    <property type="entry name" value="MFS general substrate transporter like domains"/>
    <property type="match status" value="2"/>
</dbReference>
<dbReference type="CDD" id="cd17327">
    <property type="entry name" value="MFS_FEN2_like"/>
    <property type="match status" value="1"/>
</dbReference>
<evidence type="ECO:0000256" key="8">
    <source>
        <dbReference type="SAM" id="MobiDB-lite"/>
    </source>
</evidence>
<feature type="transmembrane region" description="Helical" evidence="9">
    <location>
        <begin position="376"/>
        <end position="399"/>
    </location>
</feature>
<dbReference type="PANTHER" id="PTHR43347">
    <property type="entry name" value="ACYL-COA SYNTHETASE"/>
    <property type="match status" value="1"/>
</dbReference>
<dbReference type="InterPro" id="IPR025110">
    <property type="entry name" value="AMP-bd_C"/>
</dbReference>